<protein>
    <recommendedName>
        <fullName evidence="1">Metallo-beta-lactamase domain-containing protein</fullName>
    </recommendedName>
</protein>
<comment type="caution">
    <text evidence="2">The sequence shown here is derived from an EMBL/GenBank/DDBJ whole genome shotgun (WGS) entry which is preliminary data.</text>
</comment>
<dbReference type="PANTHER" id="PTHR30619:SF1">
    <property type="entry name" value="RECOMBINATION PROTEIN 2"/>
    <property type="match status" value="1"/>
</dbReference>
<dbReference type="RefSeq" id="WP_048515564.1">
    <property type="nucleotide sequence ID" value="NZ_FUXD01000077.1"/>
</dbReference>
<dbReference type="InterPro" id="IPR036866">
    <property type="entry name" value="RibonucZ/Hydroxyglut_hydro"/>
</dbReference>
<feature type="domain" description="Metallo-beta-lactamase" evidence="1">
    <location>
        <begin position="15"/>
        <end position="88"/>
    </location>
</feature>
<dbReference type="InParanoid" id="A0A0J6WRX0"/>
<name>A0A0J6WRX0_9FIRM</name>
<gene>
    <name evidence="2" type="ORF">AB840_14530</name>
</gene>
<dbReference type="SUPFAM" id="SSF56281">
    <property type="entry name" value="Metallo-hydrolase/oxidoreductase"/>
    <property type="match status" value="1"/>
</dbReference>
<evidence type="ECO:0000313" key="3">
    <source>
        <dbReference type="Proteomes" id="UP000036503"/>
    </source>
</evidence>
<dbReference type="PANTHER" id="PTHR30619">
    <property type="entry name" value="DNA INTERNALIZATION/COMPETENCE PROTEIN COMEC/REC2"/>
    <property type="match status" value="1"/>
</dbReference>
<sequence>MINLKILPAQYGDCFLLSVKDDGRAFNVLIDGGLGITYEKFLRNELRSIATQNQKIDLMICTHIDADHINGLIAFLRENNIKKFIDVENIWFNGFEQIVNRFYLDSKNIPLKDDVTIIDEINRKGYEDEFAKKEDVGPVEGVAFSSLIEYGRYNQNIVSSGGPITNRLGVINVSENIKINIISPCPETLCELEKEWLNELAAKGFQFSIANKTKMVSSFEFLISRIKRYYEKNRIDISAMDCLENYKSDLEKVDTSIVNNSSIVFVLEAYGKKLLFMGDSVVKEENECKIIQSLLKEYGNDVIFDLIKLPHHGSCYNISNDFIECIKSKEYIVSSNSEKFGHPDMDVIANIILKSKVIDKIMTFNYPVKQANFILNESWKQKYRYKTIFGTGTNIIERKY</sequence>
<reference evidence="2 3" key="1">
    <citation type="submission" date="2015-06" db="EMBL/GenBank/DDBJ databases">
        <title>Draft genome sequence of beer spoilage bacterium Megasphaera cerevisiae type strain 20462.</title>
        <authorList>
            <person name="Kutumbaka K."/>
            <person name="Pasmowitz J."/>
            <person name="Mategko J."/>
            <person name="Reyes D."/>
            <person name="Friedrich A."/>
            <person name="Han S."/>
            <person name="Martens-Habbena W."/>
            <person name="Neal-McKinney J."/>
            <person name="Janagama H.K."/>
            <person name="Nadala C."/>
            <person name="Samadpour M."/>
        </authorList>
    </citation>
    <scope>NUCLEOTIDE SEQUENCE [LARGE SCALE GENOMIC DNA]</scope>
    <source>
        <strain evidence="2 3">DSM 20462</strain>
    </source>
</reference>
<accession>A0A0J6WRX0</accession>
<proteinExistence type="predicted"/>
<keyword evidence="3" id="KW-1185">Reference proteome</keyword>
<evidence type="ECO:0000259" key="1">
    <source>
        <dbReference type="Pfam" id="PF00753"/>
    </source>
</evidence>
<dbReference type="AlphaFoldDB" id="A0A0J6WRX0"/>
<organism evidence="2 3">
    <name type="scientific">Megasphaera cerevisiae DSM 20462</name>
    <dbReference type="NCBI Taxonomy" id="1122219"/>
    <lineage>
        <taxon>Bacteria</taxon>
        <taxon>Bacillati</taxon>
        <taxon>Bacillota</taxon>
        <taxon>Negativicutes</taxon>
        <taxon>Veillonellales</taxon>
        <taxon>Veillonellaceae</taxon>
        <taxon>Megasphaera</taxon>
    </lineage>
</organism>
<evidence type="ECO:0000313" key="2">
    <source>
        <dbReference type="EMBL" id="KMO85264.1"/>
    </source>
</evidence>
<dbReference type="EMBL" id="LEKT01000081">
    <property type="protein sequence ID" value="KMO85264.1"/>
    <property type="molecule type" value="Genomic_DNA"/>
</dbReference>
<dbReference type="Pfam" id="PF00753">
    <property type="entry name" value="Lactamase_B"/>
    <property type="match status" value="1"/>
</dbReference>
<dbReference type="Gene3D" id="3.60.15.10">
    <property type="entry name" value="Ribonuclease Z/Hydroxyacylglutathione hydrolase-like"/>
    <property type="match status" value="1"/>
</dbReference>
<dbReference type="PATRIC" id="fig|1122219.3.peg.3348"/>
<dbReference type="STRING" id="39029.BSR42_13235"/>
<dbReference type="OrthoDB" id="9783680at2"/>
<dbReference type="Proteomes" id="UP000036503">
    <property type="component" value="Unassembled WGS sequence"/>
</dbReference>
<dbReference type="InterPro" id="IPR001279">
    <property type="entry name" value="Metallo-B-lactamas"/>
</dbReference>
<dbReference type="InterPro" id="IPR052159">
    <property type="entry name" value="Competence_DNA_uptake"/>
</dbReference>